<evidence type="ECO:0000259" key="3">
    <source>
        <dbReference type="Pfam" id="PF20434"/>
    </source>
</evidence>
<dbReference type="SUPFAM" id="SSF53474">
    <property type="entry name" value="alpha/beta-Hydrolases"/>
    <property type="match status" value="1"/>
</dbReference>
<name>A0A2T1DIB4_9CYAN</name>
<reference evidence="4 5" key="2">
    <citation type="submission" date="2018-03" db="EMBL/GenBank/DDBJ databases">
        <title>The ancient ancestry and fast evolution of plastids.</title>
        <authorList>
            <person name="Moore K.R."/>
            <person name="Magnabosco C."/>
            <person name="Momper L."/>
            <person name="Gold D.A."/>
            <person name="Bosak T."/>
            <person name="Fournier G.P."/>
        </authorList>
    </citation>
    <scope>NUCLEOTIDE SEQUENCE [LARGE SCALE GENOMIC DNA]</scope>
    <source>
        <strain evidence="4 5">ULC007</strain>
    </source>
</reference>
<proteinExistence type="predicted"/>
<dbReference type="Proteomes" id="UP000238634">
    <property type="component" value="Unassembled WGS sequence"/>
</dbReference>
<dbReference type="STRING" id="1920490.GCA_001895925_03763"/>
<dbReference type="GO" id="GO:0016787">
    <property type="term" value="F:hydrolase activity"/>
    <property type="evidence" value="ECO:0007669"/>
    <property type="project" value="UniProtKB-KW"/>
</dbReference>
<feature type="transmembrane region" description="Helical" evidence="2">
    <location>
        <begin position="64"/>
        <end position="81"/>
    </location>
</feature>
<dbReference type="InterPro" id="IPR049492">
    <property type="entry name" value="BD-FAE-like_dom"/>
</dbReference>
<evidence type="ECO:0000313" key="4">
    <source>
        <dbReference type="EMBL" id="PSB20216.1"/>
    </source>
</evidence>
<dbReference type="Gene3D" id="3.40.50.1820">
    <property type="entry name" value="alpha/beta hydrolase"/>
    <property type="match status" value="1"/>
</dbReference>
<evidence type="ECO:0000256" key="2">
    <source>
        <dbReference type="SAM" id="Phobius"/>
    </source>
</evidence>
<dbReference type="EMBL" id="PVWG01000007">
    <property type="protein sequence ID" value="PSB20216.1"/>
    <property type="molecule type" value="Genomic_DNA"/>
</dbReference>
<reference evidence="4 5" key="1">
    <citation type="submission" date="2018-02" db="EMBL/GenBank/DDBJ databases">
        <authorList>
            <person name="Cohen D.B."/>
            <person name="Kent A.D."/>
        </authorList>
    </citation>
    <scope>NUCLEOTIDE SEQUENCE [LARGE SCALE GENOMIC DNA]</scope>
    <source>
        <strain evidence="4 5">ULC007</strain>
    </source>
</reference>
<dbReference type="AlphaFoldDB" id="A0A2T1DIB4"/>
<protein>
    <submittedName>
        <fullName evidence="4">Alpha/beta hydrolase</fullName>
    </submittedName>
</protein>
<dbReference type="InterPro" id="IPR050300">
    <property type="entry name" value="GDXG_lipolytic_enzyme"/>
</dbReference>
<comment type="caution">
    <text evidence="4">The sequence shown here is derived from an EMBL/GenBank/DDBJ whole genome shotgun (WGS) entry which is preliminary data.</text>
</comment>
<organism evidence="4 5">
    <name type="scientific">Phormidesmis priestleyi ULC007</name>
    <dbReference type="NCBI Taxonomy" id="1920490"/>
    <lineage>
        <taxon>Bacteria</taxon>
        <taxon>Bacillati</taxon>
        <taxon>Cyanobacteriota</taxon>
        <taxon>Cyanophyceae</taxon>
        <taxon>Leptolyngbyales</taxon>
        <taxon>Leptolyngbyaceae</taxon>
        <taxon>Phormidesmis</taxon>
    </lineage>
</organism>
<dbReference type="PANTHER" id="PTHR48081">
    <property type="entry name" value="AB HYDROLASE SUPERFAMILY PROTEIN C4A8.06C"/>
    <property type="match status" value="1"/>
</dbReference>
<dbReference type="InterPro" id="IPR029058">
    <property type="entry name" value="AB_hydrolase_fold"/>
</dbReference>
<keyword evidence="2" id="KW-0472">Membrane</keyword>
<evidence type="ECO:0000313" key="5">
    <source>
        <dbReference type="Proteomes" id="UP000238634"/>
    </source>
</evidence>
<sequence length="412" mass="46072">MSQENQPRFRKTRSLASIFAFLLASFIPSALSLIGLFLSLWIVIPAPTLFLLPLGVGAPEISPWLVGVNAIAILLLLRFLRKGWLSRLLLVGSVVALILSLLPLLQFPSTNQRFSIAMQSTLGADYINQIPQTKRAMMRPDPLLFDLFRGIPDSDIRYTSKIQFAAPDNVPLTLNLYQPLQKGKYPTIVMIYGGAWQYGTPDSNAAFSRYMAARGYVVVAIDYRHAPQYKFPAQLDDINTAFTHILNHVDDYDIDRDRIAVMGRSAGAHLALLSAFQSDAPPIKAVVDYYGPVELTIGYREPPNPDPINSRATLKAFLGGTPDELPDLYRRASPYQWVTRPLPPTLLIYGGRDHIVQAKFGKSLFDRLQSVGSRAIFLEIPWADHAFDAVFNGVSNQLALYYTEQFLGWVLR</sequence>
<evidence type="ECO:0000256" key="1">
    <source>
        <dbReference type="ARBA" id="ARBA00022801"/>
    </source>
</evidence>
<keyword evidence="2" id="KW-1133">Transmembrane helix</keyword>
<feature type="transmembrane region" description="Helical" evidence="2">
    <location>
        <begin position="21"/>
        <end position="44"/>
    </location>
</feature>
<dbReference type="Pfam" id="PF20434">
    <property type="entry name" value="BD-FAE"/>
    <property type="match status" value="1"/>
</dbReference>
<accession>A0A2T1DIB4</accession>
<keyword evidence="5" id="KW-1185">Reference proteome</keyword>
<keyword evidence="2" id="KW-0812">Transmembrane</keyword>
<dbReference type="OrthoDB" id="24847at2"/>
<dbReference type="PANTHER" id="PTHR48081:SF13">
    <property type="entry name" value="ALPHA_BETA HYDROLASE"/>
    <property type="match status" value="1"/>
</dbReference>
<feature type="domain" description="BD-FAE-like" evidence="3">
    <location>
        <begin position="174"/>
        <end position="368"/>
    </location>
</feature>
<feature type="transmembrane region" description="Helical" evidence="2">
    <location>
        <begin position="88"/>
        <end position="105"/>
    </location>
</feature>
<gene>
    <name evidence="4" type="ORF">C7B65_08715</name>
</gene>
<keyword evidence="1 4" id="KW-0378">Hydrolase</keyword>